<dbReference type="SMART" id="SM00460">
    <property type="entry name" value="TGc"/>
    <property type="match status" value="1"/>
</dbReference>
<reference evidence="3" key="1">
    <citation type="submission" date="2017-11" db="EMBL/GenBank/DDBJ databases">
        <title>Complete genome sequence of Moraxella osloensis NP7 isolated from human skin.</title>
        <authorList>
            <person name="Lee K."/>
            <person name="Lim J.Y."/>
            <person name="Hwang I."/>
        </authorList>
    </citation>
    <scope>NUCLEOTIDE SEQUENCE [LARGE SCALE GENOMIC DNA]</scope>
    <source>
        <strain evidence="3">NP7</strain>
    </source>
</reference>
<dbReference type="Gene3D" id="3.10.620.30">
    <property type="match status" value="1"/>
</dbReference>
<dbReference type="Pfam" id="PF01841">
    <property type="entry name" value="Transglut_core"/>
    <property type="match status" value="1"/>
</dbReference>
<dbReference type="SUPFAM" id="SSF54001">
    <property type="entry name" value="Cysteine proteinases"/>
    <property type="match status" value="1"/>
</dbReference>
<dbReference type="PANTHER" id="PTHR33490">
    <property type="entry name" value="BLR5614 PROTEIN-RELATED"/>
    <property type="match status" value="1"/>
</dbReference>
<organism evidence="2 3">
    <name type="scientific">Faucicola osloensis</name>
    <name type="common">Moraxella osloensis</name>
    <dbReference type="NCBI Taxonomy" id="34062"/>
    <lineage>
        <taxon>Bacteria</taxon>
        <taxon>Pseudomonadati</taxon>
        <taxon>Pseudomonadota</taxon>
        <taxon>Gammaproteobacteria</taxon>
        <taxon>Moraxellales</taxon>
        <taxon>Moraxellaceae</taxon>
        <taxon>Faucicola</taxon>
    </lineage>
</organism>
<sequence>MRLIISHQTNYFYEQLALRSVQYIRMTPMTLPHQTIHNWQVMLPKVAQMQTDGFGNQWLTLSRHEPHNNLQIQAFGEVEINADTLFIPDNQQVPYQIFAVPTKLTQCSEAMREFAHDALEQFLQSEDIDAQLAILKSLAKDLLDKMPYTKSVTHVGTTAEQAFAMAAGVCQDHTHVFLALLRDKGIAARYVSGYIYEATQAYMASHAWAEVLLAGNWYTFDISNQHFTPNCHVYIAFGRDYADAAPVRGVRTGGGDERLYSQVMVSTSPQYIPQLNAQFAAQQ</sequence>
<feature type="domain" description="Transglutaminase-like" evidence="1">
    <location>
        <begin position="162"/>
        <end position="224"/>
    </location>
</feature>
<accession>A0A2D2LSP0</accession>
<dbReference type="PANTHER" id="PTHR33490:SF6">
    <property type="entry name" value="SLL1049 PROTEIN"/>
    <property type="match status" value="1"/>
</dbReference>
<dbReference type="InterPro" id="IPR013589">
    <property type="entry name" value="Bac_transglu_N"/>
</dbReference>
<dbReference type="InterPro" id="IPR038765">
    <property type="entry name" value="Papain-like_cys_pep_sf"/>
</dbReference>
<dbReference type="InterPro" id="IPR002931">
    <property type="entry name" value="Transglutaminase-like"/>
</dbReference>
<dbReference type="Pfam" id="PF08379">
    <property type="entry name" value="Bact_transglu_N"/>
    <property type="match status" value="1"/>
</dbReference>
<proteinExistence type="predicted"/>
<dbReference type="RefSeq" id="WP_100269371.1">
    <property type="nucleotide sequence ID" value="NZ_CP024443.1"/>
</dbReference>
<dbReference type="STRING" id="34062.AXE82_08055"/>
<dbReference type="EMBL" id="CP024443">
    <property type="protein sequence ID" value="ATR78000.1"/>
    <property type="molecule type" value="Genomic_DNA"/>
</dbReference>
<dbReference type="Proteomes" id="UP000229340">
    <property type="component" value="Chromosome"/>
</dbReference>
<name>A0A2D2LSP0_FAUOS</name>
<dbReference type="AlphaFoldDB" id="A0A2D2LSP0"/>
<protein>
    <submittedName>
        <fullName evidence="2">Transglutaminase family protein</fullName>
    </submittedName>
</protein>
<evidence type="ECO:0000313" key="2">
    <source>
        <dbReference type="EMBL" id="ATR78000.1"/>
    </source>
</evidence>
<evidence type="ECO:0000313" key="3">
    <source>
        <dbReference type="Proteomes" id="UP000229340"/>
    </source>
</evidence>
<evidence type="ECO:0000259" key="1">
    <source>
        <dbReference type="SMART" id="SM00460"/>
    </source>
</evidence>
<gene>
    <name evidence="2" type="ORF">NP7_01130</name>
</gene>